<evidence type="ECO:0000256" key="9">
    <source>
        <dbReference type="ARBA" id="ARBA00023288"/>
    </source>
</evidence>
<name>A0A9P3UIU1_LYOSH</name>
<evidence type="ECO:0000256" key="1">
    <source>
        <dbReference type="ARBA" id="ARBA00004170"/>
    </source>
</evidence>
<dbReference type="PANTHER" id="PTHR28189:SF1">
    <property type="entry name" value="GUANINE NUCLEOTIDE-BINDING PROTEIN SUBUNIT GAMMA"/>
    <property type="match status" value="1"/>
</dbReference>
<dbReference type="InterPro" id="IPR036284">
    <property type="entry name" value="GGL_sf"/>
</dbReference>
<sequence length="219" mass="25080">MNSRPHKQSMSELKLRRLTEHNQRLREDLARPRVRVSEASQSLIRYCKTTKDHLSSDAMLCRDWLFTGSLILTATRADGREKIYQTSYQTQAASAVEASHIAFHHDHRLPRLCYVSVYRITRESSQATMSSRAGGRQTMSELKLRRLIEHNQRLREDLARPRVRVSEASASLIRYCKTTKDHLVPSVWGPVGKSDDPDSPPHPASRIPHPTTIVHIPDL</sequence>
<dbReference type="OrthoDB" id="19232at2759"/>
<evidence type="ECO:0000313" key="14">
    <source>
        <dbReference type="Proteomes" id="UP001063166"/>
    </source>
</evidence>
<evidence type="ECO:0000256" key="2">
    <source>
        <dbReference type="ARBA" id="ARBA00007431"/>
    </source>
</evidence>
<comment type="subunit">
    <text evidence="3">G proteins are composed of 3 units, alpha, beta and gamma.</text>
</comment>
<keyword evidence="9" id="KW-0449">Lipoprotein</keyword>
<evidence type="ECO:0000256" key="5">
    <source>
        <dbReference type="ARBA" id="ARBA00022481"/>
    </source>
</evidence>
<comment type="similarity">
    <text evidence="2">Belongs to the G protein gamma family.</text>
</comment>
<accession>A0A9P3UIU1</accession>
<dbReference type="InterPro" id="IPR015898">
    <property type="entry name" value="G-protein_gamma-like_dom"/>
</dbReference>
<dbReference type="Gene3D" id="4.10.260.10">
    <property type="entry name" value="Transducin (heterotrimeric G protein), gamma chain"/>
    <property type="match status" value="2"/>
</dbReference>
<comment type="subcellular location">
    <subcellularLocation>
        <location evidence="1">Membrane</location>
        <topology evidence="1">Peripheral membrane protein</topology>
    </subcellularLocation>
</comment>
<dbReference type="FunFam" id="4.10.260.10:FF:000003">
    <property type="entry name" value="G-protein complex gamma subunit Ste18/GpgA"/>
    <property type="match status" value="2"/>
</dbReference>
<evidence type="ECO:0000256" key="3">
    <source>
        <dbReference type="ARBA" id="ARBA00011581"/>
    </source>
</evidence>
<evidence type="ECO:0000259" key="12">
    <source>
        <dbReference type="SMART" id="SM01224"/>
    </source>
</evidence>
<dbReference type="GO" id="GO:0031681">
    <property type="term" value="F:G-protein beta-subunit binding"/>
    <property type="evidence" value="ECO:0007669"/>
    <property type="project" value="InterPro"/>
</dbReference>
<feature type="domain" description="G protein gamma" evidence="12">
    <location>
        <begin position="140"/>
        <end position="205"/>
    </location>
</feature>
<proteinExistence type="inferred from homology"/>
<evidence type="ECO:0000256" key="8">
    <source>
        <dbReference type="ARBA" id="ARBA00023224"/>
    </source>
</evidence>
<dbReference type="GO" id="GO:0007186">
    <property type="term" value="P:G protein-coupled receptor signaling pathway"/>
    <property type="evidence" value="ECO:0007669"/>
    <property type="project" value="InterPro"/>
</dbReference>
<dbReference type="GO" id="GO:0000750">
    <property type="term" value="P:pheromone-dependent signal transduction involved in conjugation with cellular fusion"/>
    <property type="evidence" value="ECO:0007669"/>
    <property type="project" value="InterPro"/>
</dbReference>
<keyword evidence="5" id="KW-0488">Methylation</keyword>
<evidence type="ECO:0000256" key="10">
    <source>
        <dbReference type="ARBA" id="ARBA00023289"/>
    </source>
</evidence>
<evidence type="ECO:0000256" key="11">
    <source>
        <dbReference type="SAM" id="MobiDB-lite"/>
    </source>
</evidence>
<dbReference type="PANTHER" id="PTHR28189">
    <property type="entry name" value="GUANINE NUCLEOTIDE-BINDING PROTEIN SUBUNIT GAMMA"/>
    <property type="match status" value="1"/>
</dbReference>
<evidence type="ECO:0000256" key="4">
    <source>
        <dbReference type="ARBA" id="ARBA00016111"/>
    </source>
</evidence>
<keyword evidence="8" id="KW-0807">Transducer</keyword>
<dbReference type="SUPFAM" id="SSF48670">
    <property type="entry name" value="Transducin (heterotrimeric G protein), gamma chain"/>
    <property type="match status" value="2"/>
</dbReference>
<feature type="region of interest" description="Disordered" evidence="11">
    <location>
        <begin position="187"/>
        <end position="212"/>
    </location>
</feature>
<reference evidence="13" key="1">
    <citation type="submission" date="2022-07" db="EMBL/GenBank/DDBJ databases">
        <title>The genome of Lyophyllum shimeji provides insight into the initial evolution of ectomycorrhizal fungal genome.</title>
        <authorList>
            <person name="Kobayashi Y."/>
            <person name="Shibata T."/>
            <person name="Hirakawa H."/>
            <person name="Shigenobu S."/>
            <person name="Nishiyama T."/>
            <person name="Yamada A."/>
            <person name="Hasebe M."/>
            <person name="Kawaguchi M."/>
        </authorList>
    </citation>
    <scope>NUCLEOTIDE SEQUENCE</scope>
    <source>
        <strain evidence="13">AT787</strain>
    </source>
</reference>
<dbReference type="Proteomes" id="UP001063166">
    <property type="component" value="Unassembled WGS sequence"/>
</dbReference>
<keyword evidence="7" id="KW-0564">Palmitate</keyword>
<keyword evidence="10" id="KW-0636">Prenylation</keyword>
<dbReference type="Pfam" id="PF00631">
    <property type="entry name" value="G-gamma"/>
    <property type="match status" value="2"/>
</dbReference>
<feature type="domain" description="G protein gamma" evidence="12">
    <location>
        <begin position="11"/>
        <end position="64"/>
    </location>
</feature>
<dbReference type="InterPro" id="IPR041848">
    <property type="entry name" value="Ste18_fungal"/>
</dbReference>
<dbReference type="GO" id="GO:0005834">
    <property type="term" value="C:heterotrimeric G-protein complex"/>
    <property type="evidence" value="ECO:0007669"/>
    <property type="project" value="TreeGrafter"/>
</dbReference>
<evidence type="ECO:0000256" key="6">
    <source>
        <dbReference type="ARBA" id="ARBA00023136"/>
    </source>
</evidence>
<protein>
    <recommendedName>
        <fullName evidence="4">Guanine nucleotide-binding protein subunit gamma</fullName>
    </recommendedName>
</protein>
<dbReference type="EMBL" id="BRPK01000002">
    <property type="protein sequence ID" value="GLB34662.1"/>
    <property type="molecule type" value="Genomic_DNA"/>
</dbReference>
<comment type="caution">
    <text evidence="13">The sequence shown here is derived from an EMBL/GenBank/DDBJ whole genome shotgun (WGS) entry which is preliminary data.</text>
</comment>
<keyword evidence="6" id="KW-0472">Membrane</keyword>
<dbReference type="AlphaFoldDB" id="A0A9P3UIU1"/>
<evidence type="ECO:0000313" key="13">
    <source>
        <dbReference type="EMBL" id="GLB34662.1"/>
    </source>
</evidence>
<dbReference type="SMART" id="SM01224">
    <property type="entry name" value="G_gamma"/>
    <property type="match status" value="2"/>
</dbReference>
<organism evidence="13 14">
    <name type="scientific">Lyophyllum shimeji</name>
    <name type="common">Hon-shimeji</name>
    <name type="synonym">Tricholoma shimeji</name>
    <dbReference type="NCBI Taxonomy" id="47721"/>
    <lineage>
        <taxon>Eukaryota</taxon>
        <taxon>Fungi</taxon>
        <taxon>Dikarya</taxon>
        <taxon>Basidiomycota</taxon>
        <taxon>Agaricomycotina</taxon>
        <taxon>Agaricomycetes</taxon>
        <taxon>Agaricomycetidae</taxon>
        <taxon>Agaricales</taxon>
        <taxon>Tricholomatineae</taxon>
        <taxon>Lyophyllaceae</taxon>
        <taxon>Lyophyllum</taxon>
    </lineage>
</organism>
<keyword evidence="14" id="KW-1185">Reference proteome</keyword>
<gene>
    <name evidence="13" type="primary">STE18</name>
    <name evidence="13" type="ORF">LshimejAT787_0202270</name>
</gene>
<evidence type="ECO:0000256" key="7">
    <source>
        <dbReference type="ARBA" id="ARBA00023139"/>
    </source>
</evidence>